<evidence type="ECO:0000313" key="2">
    <source>
        <dbReference type="Proteomes" id="UP000543419"/>
    </source>
</evidence>
<comment type="caution">
    <text evidence="1">The sequence shown here is derived from an EMBL/GenBank/DDBJ whole genome shotgun (WGS) entry which is preliminary data.</text>
</comment>
<organism evidence="1 2">
    <name type="scientific">Bifidobacterium olomucense</name>
    <dbReference type="NCBI Taxonomy" id="2675324"/>
    <lineage>
        <taxon>Bacteria</taxon>
        <taxon>Bacillati</taxon>
        <taxon>Actinomycetota</taxon>
        <taxon>Actinomycetes</taxon>
        <taxon>Bifidobacteriales</taxon>
        <taxon>Bifidobacteriaceae</taxon>
        <taxon>Bifidobacterium</taxon>
    </lineage>
</organism>
<dbReference type="EMBL" id="JAAIIG010000018">
    <property type="protein sequence ID" value="NMM99280.1"/>
    <property type="molecule type" value="Genomic_DNA"/>
</dbReference>
<reference evidence="1 2" key="1">
    <citation type="submission" date="2020-02" db="EMBL/GenBank/DDBJ databases">
        <title>Characterization of phylogenetic diversity of novel bifidobacterial species isolated in Czech ZOOs.</title>
        <authorList>
            <person name="Lugli G.A."/>
            <person name="Vera N.B."/>
            <person name="Ventura M."/>
        </authorList>
    </citation>
    <scope>NUCLEOTIDE SEQUENCE [LARGE SCALE GENOMIC DNA]</scope>
    <source>
        <strain evidence="1 2">DSM 109959</strain>
    </source>
</reference>
<accession>A0A7Y0EZJ6</accession>
<dbReference type="RefSeq" id="WP_169241832.1">
    <property type="nucleotide sequence ID" value="NZ_JAAIIG010000018.1"/>
</dbReference>
<gene>
    <name evidence="1" type="ORF">G1C97_2238</name>
</gene>
<name>A0A7Y0EZJ6_9BIFI</name>
<evidence type="ECO:0000313" key="1">
    <source>
        <dbReference type="EMBL" id="NMM99280.1"/>
    </source>
</evidence>
<protein>
    <submittedName>
        <fullName evidence="1">Uncharacterized protein</fullName>
    </submittedName>
</protein>
<dbReference type="Proteomes" id="UP000543419">
    <property type="component" value="Unassembled WGS sequence"/>
</dbReference>
<sequence length="97" mass="10588">MSKHEARIYEKQDLFDALADALDAENLRLTPANGSNDDIDDIQALADHMYEHHGLPTDISLLDSDGGEPGLCSRCGDYDPRLTQGLCPVCRQTGGRS</sequence>
<keyword evidence="2" id="KW-1185">Reference proteome</keyword>
<dbReference type="AlphaFoldDB" id="A0A7Y0EZJ6"/>
<proteinExistence type="predicted"/>